<feature type="chain" id="PRO_5042588754" evidence="2">
    <location>
        <begin position="23"/>
        <end position="169"/>
    </location>
</feature>
<dbReference type="KEGG" id="pxu:106121962"/>
<name>A0AAJ6ZIM1_PAPXU</name>
<reference evidence="3" key="1">
    <citation type="submission" date="2025-08" db="UniProtKB">
        <authorList>
            <consortium name="RefSeq"/>
        </authorList>
    </citation>
    <scope>IDENTIFICATION</scope>
</reference>
<gene>
    <name evidence="3" type="primary">LOC106121962</name>
</gene>
<proteinExistence type="predicted"/>
<feature type="signal peptide" evidence="2">
    <location>
        <begin position="1"/>
        <end position="22"/>
    </location>
</feature>
<dbReference type="GeneID" id="106121962"/>
<dbReference type="AlphaFoldDB" id="A0AAJ6ZIM1"/>
<feature type="region of interest" description="Disordered" evidence="1">
    <location>
        <begin position="121"/>
        <end position="156"/>
    </location>
</feature>
<dbReference type="Proteomes" id="UP000694872">
    <property type="component" value="Unplaced"/>
</dbReference>
<keyword evidence="2" id="KW-0732">Signal</keyword>
<evidence type="ECO:0000313" key="3">
    <source>
        <dbReference type="RefSeq" id="XP_013173254.1"/>
    </source>
</evidence>
<sequence length="169" mass="19271">MNQLVILAMVACIAMPLPTASGFFNQRQRPQSRQSDTDVDANVSLDLSSILPFVSMIKSQVRDIISELALQVFEYVRNIAQNFKVRLLRKLGKYTLSDVFHLMFDGVVDFVKDEAEMSEKPNVAENNVTENTTKKINEEDQIDNDSNNKEEPSGNFILDNTYPWTIYTQ</sequence>
<dbReference type="RefSeq" id="XP_013173254.1">
    <property type="nucleotide sequence ID" value="XM_013317800.1"/>
</dbReference>
<organism evidence="3">
    <name type="scientific">Papilio xuthus</name>
    <name type="common">Asian swallowtail butterfly</name>
    <dbReference type="NCBI Taxonomy" id="66420"/>
    <lineage>
        <taxon>Eukaryota</taxon>
        <taxon>Metazoa</taxon>
        <taxon>Ecdysozoa</taxon>
        <taxon>Arthropoda</taxon>
        <taxon>Hexapoda</taxon>
        <taxon>Insecta</taxon>
        <taxon>Pterygota</taxon>
        <taxon>Neoptera</taxon>
        <taxon>Endopterygota</taxon>
        <taxon>Lepidoptera</taxon>
        <taxon>Glossata</taxon>
        <taxon>Ditrysia</taxon>
        <taxon>Papilionoidea</taxon>
        <taxon>Papilionidae</taxon>
        <taxon>Papilioninae</taxon>
        <taxon>Papilio</taxon>
    </lineage>
</organism>
<accession>A0AAJ6ZIM1</accession>
<evidence type="ECO:0000256" key="1">
    <source>
        <dbReference type="SAM" id="MobiDB-lite"/>
    </source>
</evidence>
<evidence type="ECO:0000256" key="2">
    <source>
        <dbReference type="SAM" id="SignalP"/>
    </source>
</evidence>
<protein>
    <submittedName>
        <fullName evidence="3">Uncharacterized protein LOC106121962</fullName>
    </submittedName>
</protein>